<keyword evidence="3" id="KW-1185">Reference proteome</keyword>
<accession>A0A120CWC4</accession>
<dbReference type="OrthoDB" id="7933078at2"/>
<gene>
    <name evidence="2" type="ORF">APY04_1625</name>
</gene>
<name>A0A120CWC4_HYPSL</name>
<feature type="transmembrane region" description="Helical" evidence="1">
    <location>
        <begin position="69"/>
        <end position="86"/>
    </location>
</feature>
<reference evidence="2 3" key="1">
    <citation type="submission" date="2015-10" db="EMBL/GenBank/DDBJ databases">
        <title>Transcriptomic analysis of a linuron degrading triple-species bacterial consortium.</title>
        <authorList>
            <person name="Albers P."/>
        </authorList>
    </citation>
    <scope>NUCLEOTIDE SEQUENCE [LARGE SCALE GENOMIC DNA]</scope>
    <source>
        <strain evidence="2 3">WDL6</strain>
    </source>
</reference>
<sequence>MSEKTMLVVPGKKLTVPRVLKRTLQVAAAVALTSGVALAILIGNGLLVPKGRLLQGWDAWIAFINRTDILATMVLTALVTLWFVYWQRDHERGDRK</sequence>
<proteinExistence type="predicted"/>
<evidence type="ECO:0000313" key="2">
    <source>
        <dbReference type="EMBL" id="KWT69194.1"/>
    </source>
</evidence>
<dbReference type="PATRIC" id="fig|121290.4.peg.115"/>
<protein>
    <submittedName>
        <fullName evidence="2">Uncharacterized protein</fullName>
    </submittedName>
</protein>
<keyword evidence="1" id="KW-1133">Transmembrane helix</keyword>
<evidence type="ECO:0000313" key="3">
    <source>
        <dbReference type="Proteomes" id="UP000059074"/>
    </source>
</evidence>
<keyword evidence="1" id="KW-0812">Transmembrane</keyword>
<feature type="transmembrane region" description="Helical" evidence="1">
    <location>
        <begin position="26"/>
        <end position="49"/>
    </location>
</feature>
<keyword evidence="1" id="KW-0472">Membrane</keyword>
<dbReference type="EMBL" id="LMTR01000047">
    <property type="protein sequence ID" value="KWT69194.1"/>
    <property type="molecule type" value="Genomic_DNA"/>
</dbReference>
<organism evidence="2 3">
    <name type="scientific">Hyphomicrobium sulfonivorans</name>
    <dbReference type="NCBI Taxonomy" id="121290"/>
    <lineage>
        <taxon>Bacteria</taxon>
        <taxon>Pseudomonadati</taxon>
        <taxon>Pseudomonadota</taxon>
        <taxon>Alphaproteobacteria</taxon>
        <taxon>Hyphomicrobiales</taxon>
        <taxon>Hyphomicrobiaceae</taxon>
        <taxon>Hyphomicrobium</taxon>
    </lineage>
</organism>
<dbReference type="Proteomes" id="UP000059074">
    <property type="component" value="Unassembled WGS sequence"/>
</dbReference>
<dbReference type="RefSeq" id="WP_068461411.1">
    <property type="nucleotide sequence ID" value="NZ_JAEFBX010000002.1"/>
</dbReference>
<dbReference type="AlphaFoldDB" id="A0A120CWC4"/>
<evidence type="ECO:0000256" key="1">
    <source>
        <dbReference type="SAM" id="Phobius"/>
    </source>
</evidence>
<comment type="caution">
    <text evidence="2">The sequence shown here is derived from an EMBL/GenBank/DDBJ whole genome shotgun (WGS) entry which is preliminary data.</text>
</comment>